<comment type="caution">
    <text evidence="2">The sequence shown here is derived from an EMBL/GenBank/DDBJ whole genome shotgun (WGS) entry which is preliminary data.</text>
</comment>
<reference evidence="2 3" key="1">
    <citation type="submission" date="2024-04" db="EMBL/GenBank/DDBJ databases">
        <title>Polymorphospora sp. isolated from Baiyangdian Lake in Xiong'an New Area.</title>
        <authorList>
            <person name="Zhang X."/>
            <person name="Liu J."/>
        </authorList>
    </citation>
    <scope>NUCLEOTIDE SEQUENCE [LARGE SCALE GENOMIC DNA]</scope>
    <source>
        <strain evidence="2 3">2-325</strain>
    </source>
</reference>
<dbReference type="RefSeq" id="WP_364221493.1">
    <property type="nucleotide sequence ID" value="NZ_JBCGDC010000045.1"/>
</dbReference>
<dbReference type="EMBL" id="JBCGDC010000045">
    <property type="protein sequence ID" value="MFB6394825.1"/>
    <property type="molecule type" value="Genomic_DNA"/>
</dbReference>
<accession>A0ABV5CS36</accession>
<sequence>MRAGDLLRRLDSILLPPLARGMARLGQGPVRSRVLTGAALLSVTAVLVTAVWAADRRQAGDPTVGEVVRVGVVEGDSIPSYVSASRHELARMLAEPVDTPSGETYALVTLTAYLAPDRLTAVLDGVAVSEVFTRVPLPETQTQIVRIPAFRIPTDVVAGMGLVAGRKDREAADYQQRAHEVAGDGEPERHLRAVYGSGAQVAAAEATAYRSRCSCVYAAVVRATPAGLDRIAARSEVRAVDPAPEVRRLDRAVFLPPLPEQVDFVRPPVDQGIAGPADEPTPSATAVPEPTRTPSADGVRPSGETSPGGVPSVTPTPAESASGAPGEPTGTGTTPSDGQ</sequence>
<proteinExistence type="predicted"/>
<protein>
    <submittedName>
        <fullName evidence="2">Uncharacterized protein</fullName>
    </submittedName>
</protein>
<feature type="compositionally biased region" description="Low complexity" evidence="1">
    <location>
        <begin position="323"/>
        <end position="339"/>
    </location>
</feature>
<name>A0ABV5CS36_9ACTN</name>
<gene>
    <name evidence="2" type="ORF">AAFH96_17175</name>
</gene>
<keyword evidence="3" id="KW-1185">Reference proteome</keyword>
<evidence type="ECO:0000313" key="3">
    <source>
        <dbReference type="Proteomes" id="UP001582793"/>
    </source>
</evidence>
<evidence type="ECO:0000313" key="2">
    <source>
        <dbReference type="EMBL" id="MFB6394825.1"/>
    </source>
</evidence>
<feature type="region of interest" description="Disordered" evidence="1">
    <location>
        <begin position="262"/>
        <end position="339"/>
    </location>
</feature>
<organism evidence="2 3">
    <name type="scientific">Polymorphospora lycopeni</name>
    <dbReference type="NCBI Taxonomy" id="3140240"/>
    <lineage>
        <taxon>Bacteria</taxon>
        <taxon>Bacillati</taxon>
        <taxon>Actinomycetota</taxon>
        <taxon>Actinomycetes</taxon>
        <taxon>Micromonosporales</taxon>
        <taxon>Micromonosporaceae</taxon>
        <taxon>Polymorphospora</taxon>
    </lineage>
</organism>
<evidence type="ECO:0000256" key="1">
    <source>
        <dbReference type="SAM" id="MobiDB-lite"/>
    </source>
</evidence>
<dbReference type="Proteomes" id="UP001582793">
    <property type="component" value="Unassembled WGS sequence"/>
</dbReference>